<comment type="caution">
    <text evidence="2">The sequence shown here is derived from an EMBL/GenBank/DDBJ whole genome shotgun (WGS) entry which is preliminary data.</text>
</comment>
<protein>
    <recommendedName>
        <fullName evidence="1">F-box domain-containing protein</fullName>
    </recommendedName>
</protein>
<dbReference type="EMBL" id="LATX01002382">
    <property type="protein sequence ID" value="KTB30537.1"/>
    <property type="molecule type" value="Genomic_DNA"/>
</dbReference>
<evidence type="ECO:0000313" key="2">
    <source>
        <dbReference type="EMBL" id="KTB30537.1"/>
    </source>
</evidence>
<proteinExistence type="predicted"/>
<dbReference type="AlphaFoldDB" id="A0A0W0F2M2"/>
<evidence type="ECO:0000259" key="1">
    <source>
        <dbReference type="PROSITE" id="PS50181"/>
    </source>
</evidence>
<sequence length="522" mass="59577">MIIWRIQQTKFAERKDVLAPEVSLHPQLPALTMGPSLTSLPSEVLLLILYQLDIYHILLLRQTCTRLADFTRDKAVWLSLLHIQQHTLPLPRALRRGPSDYVDALAHDELEAIVTSNQLVDDLWLLPRNEQDFAQLQPRRGDYLIGLEVFMDRWVLGVYGDAWLNMWDLDLDGRWSSHRISVGTGREKVSSYIARLDEERQRVTLVIAGAHPQATYLYEIVLSGPASGSSPVFNALHKISLASFHIVQEIDTSREEYCLAFSRLSSIQLVRWPTHGNSNKDPDSCFIRTEMEELDEMYTFIHAIQFMHPYLLVLKTRSVEAHPIPSSFQPTTPQNLPTLRHNIPKYNFREVRVAAVDTRSRTIKFLASDVIQGLFYFVAKLTLEGEPMLDVRLECVYPMSHGISYRQPREDEVLDTPTNHVRSPFFVSAYALGSQGVRGAWIERRRGSMEKNIIACRFAPRQPLDIIEDDVDTPELLDGQVIYKFRSYDLNEDLMHCALGEVGGKIIVGNRAGNVYLLDIGG</sequence>
<dbReference type="PROSITE" id="PS50181">
    <property type="entry name" value="FBOX"/>
    <property type="match status" value="1"/>
</dbReference>
<dbReference type="Pfam" id="PF12937">
    <property type="entry name" value="F-box-like"/>
    <property type="match status" value="1"/>
</dbReference>
<dbReference type="InterPro" id="IPR036047">
    <property type="entry name" value="F-box-like_dom_sf"/>
</dbReference>
<feature type="domain" description="F-box" evidence="1">
    <location>
        <begin position="34"/>
        <end position="80"/>
    </location>
</feature>
<gene>
    <name evidence="2" type="ORF">WG66_16891</name>
</gene>
<dbReference type="Proteomes" id="UP000054988">
    <property type="component" value="Unassembled WGS sequence"/>
</dbReference>
<name>A0A0W0F2M2_MONRR</name>
<dbReference type="eggNOG" id="ENOG502SNIU">
    <property type="taxonomic scope" value="Eukaryota"/>
</dbReference>
<dbReference type="Gene3D" id="1.20.1280.50">
    <property type="match status" value="1"/>
</dbReference>
<reference evidence="2 3" key="1">
    <citation type="submission" date="2015-12" db="EMBL/GenBank/DDBJ databases">
        <title>Draft genome sequence of Moniliophthora roreri, the causal agent of frosty pod rot of cacao.</title>
        <authorList>
            <person name="Aime M.C."/>
            <person name="Diaz-Valderrama J.R."/>
            <person name="Kijpornyongpan T."/>
            <person name="Phillips-Mora W."/>
        </authorList>
    </citation>
    <scope>NUCLEOTIDE SEQUENCE [LARGE SCALE GENOMIC DNA]</scope>
    <source>
        <strain evidence="2 3">MCA 2952</strain>
    </source>
</reference>
<evidence type="ECO:0000313" key="3">
    <source>
        <dbReference type="Proteomes" id="UP000054988"/>
    </source>
</evidence>
<dbReference type="InterPro" id="IPR001810">
    <property type="entry name" value="F-box_dom"/>
</dbReference>
<dbReference type="SUPFAM" id="SSF81383">
    <property type="entry name" value="F-box domain"/>
    <property type="match status" value="1"/>
</dbReference>
<accession>A0A0W0F2M2</accession>
<organism evidence="2 3">
    <name type="scientific">Moniliophthora roreri</name>
    <name type="common">Frosty pod rot fungus</name>
    <name type="synonym">Monilia roreri</name>
    <dbReference type="NCBI Taxonomy" id="221103"/>
    <lineage>
        <taxon>Eukaryota</taxon>
        <taxon>Fungi</taxon>
        <taxon>Dikarya</taxon>
        <taxon>Basidiomycota</taxon>
        <taxon>Agaricomycotina</taxon>
        <taxon>Agaricomycetes</taxon>
        <taxon>Agaricomycetidae</taxon>
        <taxon>Agaricales</taxon>
        <taxon>Marasmiineae</taxon>
        <taxon>Marasmiaceae</taxon>
        <taxon>Moniliophthora</taxon>
    </lineage>
</organism>